<dbReference type="InterPro" id="IPR047817">
    <property type="entry name" value="ABC2_TM_bact-type"/>
</dbReference>
<keyword evidence="2 6" id="KW-0812">Transmembrane</keyword>
<dbReference type="OrthoDB" id="670210at2"/>
<dbReference type="Pfam" id="PF01061">
    <property type="entry name" value="ABC2_membrane"/>
    <property type="match status" value="1"/>
</dbReference>
<dbReference type="InterPro" id="IPR000412">
    <property type="entry name" value="ABC_2_transport"/>
</dbReference>
<dbReference type="AlphaFoldDB" id="A0A1H3M0H9"/>
<feature type="transmembrane region" description="Helical" evidence="6">
    <location>
        <begin position="227"/>
        <end position="249"/>
    </location>
</feature>
<dbReference type="InterPro" id="IPR051784">
    <property type="entry name" value="Nod_factor_ABC_transporter"/>
</dbReference>
<gene>
    <name evidence="8" type="ORF">SAMN05421684_1111</name>
</gene>
<feature type="transmembrane region" description="Helical" evidence="6">
    <location>
        <begin position="102"/>
        <end position="129"/>
    </location>
</feature>
<keyword evidence="9" id="KW-1185">Reference proteome</keyword>
<dbReference type="GO" id="GO:0046677">
    <property type="term" value="P:response to antibiotic"/>
    <property type="evidence" value="ECO:0007669"/>
    <property type="project" value="UniProtKB-KW"/>
</dbReference>
<dbReference type="EMBL" id="FNQB01000001">
    <property type="protein sequence ID" value="SDY70267.1"/>
    <property type="molecule type" value="Genomic_DNA"/>
</dbReference>
<dbReference type="RefSeq" id="WP_090788016.1">
    <property type="nucleotide sequence ID" value="NZ_BOND01000017.1"/>
</dbReference>
<dbReference type="Proteomes" id="UP000199632">
    <property type="component" value="Unassembled WGS sequence"/>
</dbReference>
<dbReference type="GO" id="GO:0140359">
    <property type="term" value="F:ABC-type transporter activity"/>
    <property type="evidence" value="ECO:0007669"/>
    <property type="project" value="InterPro"/>
</dbReference>
<keyword evidence="4 6" id="KW-0472">Membrane</keyword>
<proteinExistence type="inferred from homology"/>
<dbReference type="InterPro" id="IPR013525">
    <property type="entry name" value="ABC2_TM"/>
</dbReference>
<dbReference type="PANTHER" id="PTHR43229">
    <property type="entry name" value="NODULATION PROTEIN J"/>
    <property type="match status" value="1"/>
</dbReference>
<protein>
    <recommendedName>
        <fullName evidence="6">Transport permease protein</fullName>
    </recommendedName>
</protein>
<evidence type="ECO:0000256" key="2">
    <source>
        <dbReference type="ARBA" id="ARBA00022692"/>
    </source>
</evidence>
<evidence type="ECO:0000313" key="9">
    <source>
        <dbReference type="Proteomes" id="UP000199632"/>
    </source>
</evidence>
<sequence>MTSVYWAVDNSFAMIGRSLRISARNVEALLMAVMLPIMLMLIFVYIFGGAINSGTAYVNYVVPGIIILCAGFGASTTAVSVTHDMVGGVIDRIRSMPVASSAVLTGHVVASVVRNLVAMAIVVGVGLLIGWRPAAGVPEWLAAIGFLALFMLSISWLAACLGLLVRTVDAAGGATFAITFLPYVSSAFVPVDTLPSWLRGVAEHQPITPIVETTRGLLMGTPIGSSWWIALIWFGGITLVAFSWAALLFRRRTA</sequence>
<dbReference type="STRING" id="137265.SAMN05421684_1111"/>
<keyword evidence="6" id="KW-0813">Transport</keyword>
<feature type="transmembrane region" description="Helical" evidence="6">
    <location>
        <begin position="28"/>
        <end position="48"/>
    </location>
</feature>
<evidence type="ECO:0000259" key="7">
    <source>
        <dbReference type="PROSITE" id="PS51012"/>
    </source>
</evidence>
<reference evidence="9" key="1">
    <citation type="submission" date="2016-10" db="EMBL/GenBank/DDBJ databases">
        <authorList>
            <person name="Varghese N."/>
            <person name="Submissions S."/>
        </authorList>
    </citation>
    <scope>NUCLEOTIDE SEQUENCE [LARGE SCALE GENOMIC DNA]</scope>
    <source>
        <strain evidence="9">DSM 44718</strain>
    </source>
</reference>
<comment type="similarity">
    <text evidence="6">Belongs to the ABC-2 integral membrane protein family.</text>
</comment>
<evidence type="ECO:0000256" key="3">
    <source>
        <dbReference type="ARBA" id="ARBA00022989"/>
    </source>
</evidence>
<name>A0A1H3M0H9_9ACTN</name>
<dbReference type="PROSITE" id="PS51012">
    <property type="entry name" value="ABC_TM2"/>
    <property type="match status" value="1"/>
</dbReference>
<evidence type="ECO:0000256" key="1">
    <source>
        <dbReference type="ARBA" id="ARBA00004141"/>
    </source>
</evidence>
<feature type="transmembrane region" description="Helical" evidence="6">
    <location>
        <begin position="171"/>
        <end position="191"/>
    </location>
</feature>
<comment type="subcellular location">
    <subcellularLocation>
        <location evidence="6">Cell membrane</location>
        <topology evidence="6">Multi-pass membrane protein</topology>
    </subcellularLocation>
    <subcellularLocation>
        <location evidence="1">Membrane</location>
        <topology evidence="1">Multi-pass membrane protein</topology>
    </subcellularLocation>
</comment>
<keyword evidence="6" id="KW-1003">Cell membrane</keyword>
<dbReference type="PANTHER" id="PTHR43229:SF2">
    <property type="entry name" value="NODULATION PROTEIN J"/>
    <property type="match status" value="1"/>
</dbReference>
<dbReference type="PIRSF" id="PIRSF006648">
    <property type="entry name" value="DrrB"/>
    <property type="match status" value="1"/>
</dbReference>
<feature type="transmembrane region" description="Helical" evidence="6">
    <location>
        <begin position="141"/>
        <end position="164"/>
    </location>
</feature>
<dbReference type="GO" id="GO:0043190">
    <property type="term" value="C:ATP-binding cassette (ABC) transporter complex"/>
    <property type="evidence" value="ECO:0007669"/>
    <property type="project" value="InterPro"/>
</dbReference>
<keyword evidence="3 6" id="KW-1133">Transmembrane helix</keyword>
<evidence type="ECO:0000256" key="5">
    <source>
        <dbReference type="ARBA" id="ARBA00023251"/>
    </source>
</evidence>
<accession>A0A1H3M0H9</accession>
<feature type="domain" description="ABC transmembrane type-2" evidence="7">
    <location>
        <begin position="27"/>
        <end position="252"/>
    </location>
</feature>
<feature type="transmembrane region" description="Helical" evidence="6">
    <location>
        <begin position="60"/>
        <end position="81"/>
    </location>
</feature>
<organism evidence="8 9">
    <name type="scientific">Asanoa ishikariensis</name>
    <dbReference type="NCBI Taxonomy" id="137265"/>
    <lineage>
        <taxon>Bacteria</taxon>
        <taxon>Bacillati</taxon>
        <taxon>Actinomycetota</taxon>
        <taxon>Actinomycetes</taxon>
        <taxon>Micromonosporales</taxon>
        <taxon>Micromonosporaceae</taxon>
        <taxon>Asanoa</taxon>
    </lineage>
</organism>
<evidence type="ECO:0000256" key="6">
    <source>
        <dbReference type="RuleBase" id="RU361157"/>
    </source>
</evidence>
<evidence type="ECO:0000256" key="4">
    <source>
        <dbReference type="ARBA" id="ARBA00023136"/>
    </source>
</evidence>
<keyword evidence="5" id="KW-0046">Antibiotic resistance</keyword>
<evidence type="ECO:0000313" key="8">
    <source>
        <dbReference type="EMBL" id="SDY70267.1"/>
    </source>
</evidence>